<organism evidence="3 4">
    <name type="scientific">Roseospira visakhapatnamensis</name>
    <dbReference type="NCBI Taxonomy" id="390880"/>
    <lineage>
        <taxon>Bacteria</taxon>
        <taxon>Pseudomonadati</taxon>
        <taxon>Pseudomonadota</taxon>
        <taxon>Alphaproteobacteria</taxon>
        <taxon>Rhodospirillales</taxon>
        <taxon>Rhodospirillaceae</taxon>
        <taxon>Roseospira</taxon>
    </lineage>
</organism>
<feature type="compositionally biased region" description="Polar residues" evidence="1">
    <location>
        <begin position="173"/>
        <end position="186"/>
    </location>
</feature>
<keyword evidence="4" id="KW-1185">Reference proteome</keyword>
<dbReference type="Proteomes" id="UP000554286">
    <property type="component" value="Unassembled WGS sequence"/>
</dbReference>
<sequence length="663" mass="75713">MIPFASQRANGQDLATHLQNAQDNERVDLAHVRGAIARDLHGAFAEWEVQAHALTRCQKYLYSLSVNPDPRQGPLTRAQYFDYIGRAEDRLGLAGQPRAVVFHVKDGREHCHVVWSRIDAEKGRAVQLSFDKEKLMAVTREFAREHGLTLPKGYDRDRDREAETERGPRQASLYEQHQQNLSGLTQDQRRTAVTDAWRGADSPQAFVAALSQHGYILATGKRPYVLVDLDGNMNALPKLIADKQVRTKDIRAFLGTAYPPESLPSVEEARTLAAEKTAALCNAKDDRGREAIREPEDRKDRFAEMQRRQAVRRKEAEESRERLRVRQETEKQRQERRHAGERKSLKAAYLIRTRDIRAQRAANAPRGLAAFLGRVTGVEAIRERVHRYQDWKRYQAYEVRAEDVAERQRREKLDLTRRHEMQALDMARTIRNLDKLDARERRSLQAGLERQRREAARQVMPYVPALTLELKPPGRPARVVKAMTRHRHGPARAVTDLDEKHALKERLDLNRDFDAAAQGLTLPPRRLRQQAPGIAHYERPRGGRGQYAPAGPVPPGGRVVMTRPVDPRQGHPDARPQPAFDIAEDFERAAEGLPPRRRRGEDRGQPDIARAFKAAAEGQSRETGGEDARAPTAEQNRDRERAARPRNPDRPHRPRNDDPSRDR</sequence>
<dbReference type="RefSeq" id="WP_184048114.1">
    <property type="nucleotide sequence ID" value="NZ_JACIGK010000038.1"/>
</dbReference>
<feature type="region of interest" description="Disordered" evidence="1">
    <location>
        <begin position="284"/>
        <end position="341"/>
    </location>
</feature>
<dbReference type="AlphaFoldDB" id="A0A7W6WB37"/>
<feature type="region of interest" description="Disordered" evidence="1">
    <location>
        <begin position="537"/>
        <end position="663"/>
    </location>
</feature>
<feature type="compositionally biased region" description="Basic and acidic residues" evidence="1">
    <location>
        <begin position="619"/>
        <end position="663"/>
    </location>
</feature>
<proteinExistence type="predicted"/>
<accession>A0A7W6WB37</accession>
<dbReference type="Pfam" id="PF03432">
    <property type="entry name" value="Relaxase"/>
    <property type="match status" value="1"/>
</dbReference>
<gene>
    <name evidence="3" type="ORF">GGD89_003557</name>
</gene>
<reference evidence="3 4" key="1">
    <citation type="submission" date="2020-08" db="EMBL/GenBank/DDBJ databases">
        <title>Genome sequencing of Purple Non-Sulfur Bacteria from various extreme environments.</title>
        <authorList>
            <person name="Mayer M."/>
        </authorList>
    </citation>
    <scope>NUCLEOTIDE SEQUENCE [LARGE SCALE GENOMIC DNA]</scope>
    <source>
        <strain evidence="3 4">JA131</strain>
    </source>
</reference>
<feature type="compositionally biased region" description="Basic and acidic residues" evidence="1">
    <location>
        <begin position="565"/>
        <end position="574"/>
    </location>
</feature>
<evidence type="ECO:0000256" key="1">
    <source>
        <dbReference type="SAM" id="MobiDB-lite"/>
    </source>
</evidence>
<name>A0A7W6WB37_9PROT</name>
<feature type="domain" description="MobA/VirD2-like nuclease" evidence="2">
    <location>
        <begin position="25"/>
        <end position="148"/>
    </location>
</feature>
<evidence type="ECO:0000313" key="3">
    <source>
        <dbReference type="EMBL" id="MBB4267905.1"/>
    </source>
</evidence>
<feature type="compositionally biased region" description="Basic and acidic residues" evidence="1">
    <location>
        <begin position="149"/>
        <end position="168"/>
    </location>
</feature>
<comment type="caution">
    <text evidence="3">The sequence shown here is derived from an EMBL/GenBank/DDBJ whole genome shotgun (WGS) entry which is preliminary data.</text>
</comment>
<protein>
    <recommendedName>
        <fullName evidence="2">MobA/VirD2-like nuclease domain-containing protein</fullName>
    </recommendedName>
</protein>
<dbReference type="InterPro" id="IPR005094">
    <property type="entry name" value="Endonuclease_MobA/VirD2"/>
</dbReference>
<dbReference type="EMBL" id="JACIGK010000038">
    <property type="protein sequence ID" value="MBB4267905.1"/>
    <property type="molecule type" value="Genomic_DNA"/>
</dbReference>
<feature type="region of interest" description="Disordered" evidence="1">
    <location>
        <begin position="149"/>
        <end position="186"/>
    </location>
</feature>
<evidence type="ECO:0000259" key="2">
    <source>
        <dbReference type="Pfam" id="PF03432"/>
    </source>
</evidence>
<evidence type="ECO:0000313" key="4">
    <source>
        <dbReference type="Proteomes" id="UP000554286"/>
    </source>
</evidence>